<dbReference type="InterPro" id="IPR028087">
    <property type="entry name" value="Tad_N"/>
</dbReference>
<gene>
    <name evidence="2" type="ORF">ISN74_03030</name>
</gene>
<dbReference type="Proteomes" id="UP000663181">
    <property type="component" value="Chromosome"/>
</dbReference>
<dbReference type="RefSeq" id="WP_188797274.1">
    <property type="nucleotide sequence ID" value="NZ_BMIZ01000001.1"/>
</dbReference>
<organism evidence="2 3">
    <name type="scientific">Dyella caseinilytica</name>
    <dbReference type="NCBI Taxonomy" id="1849581"/>
    <lineage>
        <taxon>Bacteria</taxon>
        <taxon>Pseudomonadati</taxon>
        <taxon>Pseudomonadota</taxon>
        <taxon>Gammaproteobacteria</taxon>
        <taxon>Lysobacterales</taxon>
        <taxon>Rhodanobacteraceae</taxon>
        <taxon>Dyella</taxon>
    </lineage>
</organism>
<evidence type="ECO:0000313" key="3">
    <source>
        <dbReference type="Proteomes" id="UP000663181"/>
    </source>
</evidence>
<dbReference type="Pfam" id="PF13400">
    <property type="entry name" value="Tad"/>
    <property type="match status" value="1"/>
</dbReference>
<keyword evidence="3" id="KW-1185">Reference proteome</keyword>
<protein>
    <recommendedName>
        <fullName evidence="1">Putative Flp pilus-assembly TadG-like N-terminal domain-containing protein</fullName>
    </recommendedName>
</protein>
<evidence type="ECO:0000313" key="2">
    <source>
        <dbReference type="EMBL" id="QRN54374.1"/>
    </source>
</evidence>
<evidence type="ECO:0000259" key="1">
    <source>
        <dbReference type="Pfam" id="PF13400"/>
    </source>
</evidence>
<accession>A0ABX7GVN7</accession>
<sequence>MSRKATGQALILVVVSLLVLCLGLVVLFDTGQVVTKKVQLVNTADAAAYSAAVQEARALNVIAYMNRASVANEVAMAQMVSWYSWTNFAISATDHMKDALQVIAIVTIFFGVGEVIEGAVEALQEAKTGLEEGRNVEQELFDAAAMAVADLNGVYADMSEVVAVGAAADASNVARNVVTLNDSQASIPTMGIGILAQDTLAASAYVTRYTIPSNGSSGNAGAERLKNVVMEARDPFSRQRDGSFLFGWIKKYGGTDLANYHSWVGLDTLDIEFTCPAFICGLTGFPPHEVKFDTPIAWGGGAGVDNVAASFSSLARQDPGWSGPYQGNDPQYATNQRYAPYSGALSNGEASGLALSQPTEDGEPWIKPFFETPGATVGLPDYNDILANKATVPYDNGKSASANGVSVMDEGPIFTVLVAQAMNTVQTSSNVSGIGGPPDFQTTDQAVSNGITAMASAQTYFSRPRSLFPRLTDPEREIGSLFSPYWQARLIDTKCTIRQEVAISNGAGAPCI</sequence>
<name>A0ABX7GVN7_9GAMM</name>
<proteinExistence type="predicted"/>
<reference evidence="2 3" key="1">
    <citation type="submission" date="2020-10" db="EMBL/GenBank/DDBJ databases">
        <title>Phylogeny of dyella-like bacteria.</title>
        <authorList>
            <person name="Fu J."/>
        </authorList>
    </citation>
    <scope>NUCLEOTIDE SEQUENCE [LARGE SCALE GENOMIC DNA]</scope>
    <source>
        <strain evidence="2 3">DHOB09</strain>
    </source>
</reference>
<feature type="domain" description="Putative Flp pilus-assembly TadG-like N-terminal" evidence="1">
    <location>
        <begin position="7"/>
        <end position="53"/>
    </location>
</feature>
<dbReference type="EMBL" id="CP064030">
    <property type="protein sequence ID" value="QRN54374.1"/>
    <property type="molecule type" value="Genomic_DNA"/>
</dbReference>